<dbReference type="GO" id="GO:0008843">
    <property type="term" value="F:endochitinase activity"/>
    <property type="evidence" value="ECO:0007669"/>
    <property type="project" value="UniProtKB-EC"/>
</dbReference>
<evidence type="ECO:0000313" key="3">
    <source>
        <dbReference type="EMBL" id="ORY82665.1"/>
    </source>
</evidence>
<dbReference type="InterPro" id="IPR017853">
    <property type="entry name" value="GH"/>
</dbReference>
<protein>
    <recommendedName>
        <fullName evidence="1">chitinase</fullName>
        <ecNumber evidence="1">3.2.1.14</ecNumber>
    </recommendedName>
</protein>
<dbReference type="GO" id="GO:0005975">
    <property type="term" value="P:carbohydrate metabolic process"/>
    <property type="evidence" value="ECO:0007669"/>
    <property type="project" value="InterPro"/>
</dbReference>
<dbReference type="GeneID" id="63783715"/>
<name>A0A1Y2FIM6_PROLT</name>
<dbReference type="SMART" id="SM00636">
    <property type="entry name" value="Glyco_18"/>
    <property type="match status" value="1"/>
</dbReference>
<dbReference type="InterPro" id="IPR011583">
    <property type="entry name" value="Chitinase_II/V-like_cat"/>
</dbReference>
<organism evidence="3 4">
    <name type="scientific">Protomyces lactucae-debilis</name>
    <dbReference type="NCBI Taxonomy" id="2754530"/>
    <lineage>
        <taxon>Eukaryota</taxon>
        <taxon>Fungi</taxon>
        <taxon>Dikarya</taxon>
        <taxon>Ascomycota</taxon>
        <taxon>Taphrinomycotina</taxon>
        <taxon>Taphrinomycetes</taxon>
        <taxon>Taphrinales</taxon>
        <taxon>Protomycetaceae</taxon>
        <taxon>Protomyces</taxon>
    </lineage>
</organism>
<dbReference type="Gene3D" id="3.10.50.10">
    <property type="match status" value="1"/>
</dbReference>
<dbReference type="STRING" id="56484.A0A1Y2FIM6"/>
<dbReference type="GO" id="GO:0005576">
    <property type="term" value="C:extracellular region"/>
    <property type="evidence" value="ECO:0007669"/>
    <property type="project" value="TreeGrafter"/>
</dbReference>
<dbReference type="EMBL" id="MCFI01000009">
    <property type="protein sequence ID" value="ORY82665.1"/>
    <property type="molecule type" value="Genomic_DNA"/>
</dbReference>
<dbReference type="SUPFAM" id="SSF51445">
    <property type="entry name" value="(Trans)glycosidases"/>
    <property type="match status" value="1"/>
</dbReference>
<dbReference type="GO" id="GO:0008061">
    <property type="term" value="F:chitin binding"/>
    <property type="evidence" value="ECO:0007669"/>
    <property type="project" value="InterPro"/>
</dbReference>
<evidence type="ECO:0000313" key="4">
    <source>
        <dbReference type="Proteomes" id="UP000193685"/>
    </source>
</evidence>
<evidence type="ECO:0000259" key="2">
    <source>
        <dbReference type="PROSITE" id="PS51910"/>
    </source>
</evidence>
<dbReference type="InterPro" id="IPR001223">
    <property type="entry name" value="Glyco_hydro18_cat"/>
</dbReference>
<sequence length="364" mass="39574">PKLVVYFEQWGVYARNYTPADLPISIIDEVSYAFAGIKGTYPDDVPMHESLLIDRFADLEKQFPNGVPSVKGKTPPYAGNFGEFLKLKQHGNAFNFSLSLGGYTGSGAISAVLANTKQRKDLLHRIDETVQYYGDFMTGVSIDWEYPAGPAGINYGAPNNTVSKDDRKHFSHFLHELRCKLGHNKSISVAVTGNVARMDGLPFKALAKHVDQVHLMSYDYGSSAFGDTTTVHAANLYKSETGTTPFSADEGVEALLKNGIHPHQIFIGVPTYSRGFANTDGLGKSCSGTTTDMSWEAGVLDYKAISPHPSFKEAFDVKAGAGYAYSAEKRELLSYDTPESVRAKAKYVVDKGLGGIIVWAASGD</sequence>
<feature type="non-terminal residue" evidence="3">
    <location>
        <position position="1"/>
    </location>
</feature>
<dbReference type="InterPro" id="IPR029070">
    <property type="entry name" value="Chitinase_insertion_sf"/>
</dbReference>
<feature type="non-terminal residue" evidence="3">
    <location>
        <position position="364"/>
    </location>
</feature>
<dbReference type="Gene3D" id="3.20.20.80">
    <property type="entry name" value="Glycosidases"/>
    <property type="match status" value="1"/>
</dbReference>
<dbReference type="OMA" id="GATRYWD"/>
<feature type="domain" description="GH18" evidence="2">
    <location>
        <begin position="1"/>
        <end position="364"/>
    </location>
</feature>
<accession>A0A1Y2FIM6</accession>
<dbReference type="Pfam" id="PF00704">
    <property type="entry name" value="Glyco_hydro_18"/>
    <property type="match status" value="1"/>
</dbReference>
<proteinExistence type="predicted"/>
<dbReference type="PROSITE" id="PS51910">
    <property type="entry name" value="GH18_2"/>
    <property type="match status" value="1"/>
</dbReference>
<dbReference type="GO" id="GO:0006032">
    <property type="term" value="P:chitin catabolic process"/>
    <property type="evidence" value="ECO:0007669"/>
    <property type="project" value="TreeGrafter"/>
</dbReference>
<dbReference type="PANTHER" id="PTHR11177">
    <property type="entry name" value="CHITINASE"/>
    <property type="match status" value="1"/>
</dbReference>
<gene>
    <name evidence="3" type="ORF">BCR37DRAFT_333827</name>
</gene>
<dbReference type="RefSeq" id="XP_040725536.1">
    <property type="nucleotide sequence ID" value="XM_040867116.1"/>
</dbReference>
<evidence type="ECO:0000256" key="1">
    <source>
        <dbReference type="ARBA" id="ARBA00012729"/>
    </source>
</evidence>
<dbReference type="InterPro" id="IPR050314">
    <property type="entry name" value="Glycosyl_Hydrlase_18"/>
</dbReference>
<dbReference type="OrthoDB" id="76388at2759"/>
<dbReference type="AlphaFoldDB" id="A0A1Y2FIM6"/>
<dbReference type="PANTHER" id="PTHR11177:SF317">
    <property type="entry name" value="CHITINASE 12-RELATED"/>
    <property type="match status" value="1"/>
</dbReference>
<reference evidence="3 4" key="1">
    <citation type="submission" date="2016-07" db="EMBL/GenBank/DDBJ databases">
        <title>Pervasive Adenine N6-methylation of Active Genes in Fungi.</title>
        <authorList>
            <consortium name="DOE Joint Genome Institute"/>
            <person name="Mondo S.J."/>
            <person name="Dannebaum R.O."/>
            <person name="Kuo R.C."/>
            <person name="Labutti K."/>
            <person name="Haridas S."/>
            <person name="Kuo A."/>
            <person name="Salamov A."/>
            <person name="Ahrendt S.R."/>
            <person name="Lipzen A."/>
            <person name="Sullivan W."/>
            <person name="Andreopoulos W.B."/>
            <person name="Clum A."/>
            <person name="Lindquist E."/>
            <person name="Daum C."/>
            <person name="Ramamoorthy G.K."/>
            <person name="Gryganskyi A."/>
            <person name="Culley D."/>
            <person name="Magnuson J.K."/>
            <person name="James T.Y."/>
            <person name="O'Malley M.A."/>
            <person name="Stajich J.E."/>
            <person name="Spatafora J.W."/>
            <person name="Visel A."/>
            <person name="Grigoriev I.V."/>
        </authorList>
    </citation>
    <scope>NUCLEOTIDE SEQUENCE [LARGE SCALE GENOMIC DNA]</scope>
    <source>
        <strain evidence="3 4">12-1054</strain>
    </source>
</reference>
<comment type="caution">
    <text evidence="3">The sequence shown here is derived from an EMBL/GenBank/DDBJ whole genome shotgun (WGS) entry which is preliminary data.</text>
</comment>
<dbReference type="SUPFAM" id="SSF54556">
    <property type="entry name" value="Chitinase insertion domain"/>
    <property type="match status" value="1"/>
</dbReference>
<dbReference type="EC" id="3.2.1.14" evidence="1"/>
<keyword evidence="3" id="KW-0378">Hydrolase</keyword>
<dbReference type="Proteomes" id="UP000193685">
    <property type="component" value="Unassembled WGS sequence"/>
</dbReference>
<keyword evidence="4" id="KW-1185">Reference proteome</keyword>